<accession>A0A9P9IT57</accession>
<dbReference type="PROSITE" id="PS50002">
    <property type="entry name" value="SH3"/>
    <property type="match status" value="1"/>
</dbReference>
<keyword evidence="6" id="KW-1185">Reference proteome</keyword>
<evidence type="ECO:0000256" key="2">
    <source>
        <dbReference type="PROSITE-ProRule" id="PRU00192"/>
    </source>
</evidence>
<evidence type="ECO:0000256" key="1">
    <source>
        <dbReference type="ARBA" id="ARBA00022443"/>
    </source>
</evidence>
<dbReference type="SUPFAM" id="SSF50044">
    <property type="entry name" value="SH3-domain"/>
    <property type="match status" value="1"/>
</dbReference>
<dbReference type="Gene3D" id="2.30.30.40">
    <property type="entry name" value="SH3 Domains"/>
    <property type="match status" value="1"/>
</dbReference>
<proteinExistence type="predicted"/>
<keyword evidence="1 2" id="KW-0728">SH3 domain</keyword>
<dbReference type="OrthoDB" id="4680325at2759"/>
<dbReference type="InterPro" id="IPR001452">
    <property type="entry name" value="SH3_domain"/>
</dbReference>
<protein>
    <recommendedName>
        <fullName evidence="4">SH3 domain-containing protein</fullName>
    </recommendedName>
</protein>
<evidence type="ECO:0000313" key="5">
    <source>
        <dbReference type="EMBL" id="KAH7130069.1"/>
    </source>
</evidence>
<name>A0A9P9IT57_9PLEO</name>
<organism evidence="5 6">
    <name type="scientific">Dendryphion nanum</name>
    <dbReference type="NCBI Taxonomy" id="256645"/>
    <lineage>
        <taxon>Eukaryota</taxon>
        <taxon>Fungi</taxon>
        <taxon>Dikarya</taxon>
        <taxon>Ascomycota</taxon>
        <taxon>Pezizomycotina</taxon>
        <taxon>Dothideomycetes</taxon>
        <taxon>Pleosporomycetidae</taxon>
        <taxon>Pleosporales</taxon>
        <taxon>Torulaceae</taxon>
        <taxon>Dendryphion</taxon>
    </lineage>
</organism>
<gene>
    <name evidence="5" type="ORF">B0J11DRAFT_522356</name>
</gene>
<evidence type="ECO:0000259" key="4">
    <source>
        <dbReference type="PROSITE" id="PS50002"/>
    </source>
</evidence>
<sequence>MQFDVGIVSLFFDTSQDESQSLTCCIYGPGSLCSSAADALYTKQKALQSPYEQDSERNQALVSLALGFSPAMIQCLAKRHRVRIVREDLMMAEGLNQVTISGNESNTTAATRDFNRWDRYYFLFGTKDTFNRTDIELDISVYERLRCNHDFLRIRFERIYWVVLNIQATSYSGLKSIVSIIGGKSDDHDKAVQKFKNLLNRLTSNDNNIIGVELTPENDEIDTYTLLVEDSILHTFLTHCKGLDTVNLVKQKYDVDIDFEIFDKGTTIFRVKGGTPLPDLRYQMGFQMGREEALSRLELGLTRSSDLLSQDVTWPIQLGPLGYSVLDMDELSTILSGRAVELKPDDTRYRSLVLIGLGLGVRNSSHELVQFLEEKFLKINSSSLASVNKTAGNTEIISIFWADKEKIIFNIPNHGLDMSSYLFPRSVDSIEKDHEVSISFDQHFGKIEKDGSSELDPYWAFDALQKLNKQRNVDTTSPFRSFQGKIIANTSPLRIGDMAVIVERDLPLFCYLGHGINESRICHRIPRDAVLLEQFVDEQVFPAENGTYGPTLLNHPVKVVFKESFSTDTYNYLEGEPFIITHVVKTQNLDDNTYYCGYSETSVGFVYEPKIPSSVVRSTWGLFGDQREYTPAMDAVAIEDLQATEIGQLSLSQGQRVQILGASAHAFLGQYTLESGEGVQGVFPKKYVRMIDDAENSDVAVGLLDPTWNIIGNDTDDNPEPGPENRESKDGPKDNEPKYDKSVDEELSQNKPNDNVTSEDKAENDEYEAMGQNEISVKNDFRGDEFFNLQGLLHFGIIDLPNKEIIRGSNLVTVLCFSCRPFFYSQLRYTDLDALVGAISERHNVQIKLPEPQPYHRNYDPGEIQLDPWKEDTKSAKEELVRDLCSAAQQSFVPYLAKVVEIPNGFQAISSGFGTPALGEIIAVKGFDPYSDDIIMDRRIHGPISELKALFPPYCVEPYALISREIFDEEGALSYNELQGKAMETAVETKHPNPILIGMKFAASRYLDYSLEMHPERGVIDLDLGPSNFLRHGVLSDRQQYEASAMCRRVKQDMKKWFLECNEMCWILSFNGLSRLRLCSNEAELDNLSRHFLWSGSPSYSPLKPPYSNHDPQDMLTIDEISSEVVEHDLYFTTEPWDDELKSGRKIYVVAIEGEDIHCLFCNKSGVISKSELPIAIVSLHERLKKAYAEHVERRHVGTNKLTWFRKPFWPDNLVMRDAPKRPLTVWTKWDIGSEVSGGPYVKRGELVNIDGWDKTKYEHIRTHVLDESGQKVVLLLSLSVLEFDSKGYKFWDENDQYDVEGTFPPSLPPLPSQPDQLDDDEGAWHRGEIARGLASKE</sequence>
<evidence type="ECO:0000256" key="3">
    <source>
        <dbReference type="SAM" id="MobiDB-lite"/>
    </source>
</evidence>
<reference evidence="5" key="1">
    <citation type="journal article" date="2021" name="Nat. Commun.">
        <title>Genetic determinants of endophytism in the Arabidopsis root mycobiome.</title>
        <authorList>
            <person name="Mesny F."/>
            <person name="Miyauchi S."/>
            <person name="Thiergart T."/>
            <person name="Pickel B."/>
            <person name="Atanasova L."/>
            <person name="Karlsson M."/>
            <person name="Huettel B."/>
            <person name="Barry K.W."/>
            <person name="Haridas S."/>
            <person name="Chen C."/>
            <person name="Bauer D."/>
            <person name="Andreopoulos W."/>
            <person name="Pangilinan J."/>
            <person name="LaButti K."/>
            <person name="Riley R."/>
            <person name="Lipzen A."/>
            <person name="Clum A."/>
            <person name="Drula E."/>
            <person name="Henrissat B."/>
            <person name="Kohler A."/>
            <person name="Grigoriev I.V."/>
            <person name="Martin F.M."/>
            <person name="Hacquard S."/>
        </authorList>
    </citation>
    <scope>NUCLEOTIDE SEQUENCE</scope>
    <source>
        <strain evidence="5">MPI-CAGE-CH-0243</strain>
    </source>
</reference>
<dbReference type="EMBL" id="JAGMWT010000004">
    <property type="protein sequence ID" value="KAH7130069.1"/>
    <property type="molecule type" value="Genomic_DNA"/>
</dbReference>
<feature type="domain" description="SH3" evidence="4">
    <location>
        <begin position="630"/>
        <end position="693"/>
    </location>
</feature>
<dbReference type="Proteomes" id="UP000700596">
    <property type="component" value="Unassembled WGS sequence"/>
</dbReference>
<feature type="region of interest" description="Disordered" evidence="3">
    <location>
        <begin position="709"/>
        <end position="765"/>
    </location>
</feature>
<feature type="region of interest" description="Disordered" evidence="3">
    <location>
        <begin position="1302"/>
        <end position="1325"/>
    </location>
</feature>
<feature type="compositionally biased region" description="Basic and acidic residues" evidence="3">
    <location>
        <begin position="723"/>
        <end position="744"/>
    </location>
</feature>
<comment type="caution">
    <text evidence="5">The sequence shown here is derived from an EMBL/GenBank/DDBJ whole genome shotgun (WGS) entry which is preliminary data.</text>
</comment>
<evidence type="ECO:0000313" key="6">
    <source>
        <dbReference type="Proteomes" id="UP000700596"/>
    </source>
</evidence>
<dbReference type="InterPro" id="IPR036028">
    <property type="entry name" value="SH3-like_dom_sf"/>
</dbReference>